<name>A0A7C2B7H0_THERO</name>
<dbReference type="PANTHER" id="PTHR18901:SF38">
    <property type="entry name" value="PSEUDOURIDINE-5'-PHOSPHATASE"/>
    <property type="match status" value="1"/>
</dbReference>
<dbReference type="PANTHER" id="PTHR18901">
    <property type="entry name" value="2-DEOXYGLUCOSE-6-PHOSPHATE PHOSPHATASE 2"/>
    <property type="match status" value="1"/>
</dbReference>
<dbReference type="InterPro" id="IPR023214">
    <property type="entry name" value="HAD_sf"/>
</dbReference>
<dbReference type="InterPro" id="IPR036412">
    <property type="entry name" value="HAD-like_sf"/>
</dbReference>
<dbReference type="InterPro" id="IPR023198">
    <property type="entry name" value="PGP-like_dom2"/>
</dbReference>
<accession>A0A7C2B7H0</accession>
<organism evidence="1">
    <name type="scientific">Thermomicrobium roseum</name>
    <dbReference type="NCBI Taxonomy" id="500"/>
    <lineage>
        <taxon>Bacteria</taxon>
        <taxon>Pseudomonadati</taxon>
        <taxon>Thermomicrobiota</taxon>
        <taxon>Thermomicrobia</taxon>
        <taxon>Thermomicrobiales</taxon>
        <taxon>Thermomicrobiaceae</taxon>
        <taxon>Thermomicrobium</taxon>
    </lineage>
</organism>
<dbReference type="SFLD" id="SFLDG01135">
    <property type="entry name" value="C1.5.6:_HAD__Beta-PGM__Phospha"/>
    <property type="match status" value="1"/>
</dbReference>
<dbReference type="SFLD" id="SFLDS00003">
    <property type="entry name" value="Haloacid_Dehalogenase"/>
    <property type="match status" value="1"/>
</dbReference>
<dbReference type="Pfam" id="PF00702">
    <property type="entry name" value="Hydrolase"/>
    <property type="match status" value="1"/>
</dbReference>
<proteinExistence type="predicted"/>
<reference evidence="1" key="1">
    <citation type="journal article" date="2020" name="mSystems">
        <title>Genome- and Community-Level Interaction Insights into Carbon Utilization and Element Cycling Functions of Hydrothermarchaeota in Hydrothermal Sediment.</title>
        <authorList>
            <person name="Zhou Z."/>
            <person name="Liu Y."/>
            <person name="Xu W."/>
            <person name="Pan J."/>
            <person name="Luo Z.H."/>
            <person name="Li M."/>
        </authorList>
    </citation>
    <scope>NUCLEOTIDE SEQUENCE [LARGE SCALE GENOMIC DNA]</scope>
    <source>
        <strain evidence="1">SpSt-222</strain>
    </source>
</reference>
<evidence type="ECO:0000313" key="1">
    <source>
        <dbReference type="EMBL" id="HEF65501.1"/>
    </source>
</evidence>
<dbReference type="InterPro" id="IPR006439">
    <property type="entry name" value="HAD-SF_hydro_IA"/>
</dbReference>
<dbReference type="Gene3D" id="1.10.150.240">
    <property type="entry name" value="Putative phosphatase, domain 2"/>
    <property type="match status" value="1"/>
</dbReference>
<comment type="caution">
    <text evidence="1">The sequence shown here is derived from an EMBL/GenBank/DDBJ whole genome shotgun (WGS) entry which is preliminary data.</text>
</comment>
<gene>
    <name evidence="1" type="ORF">ENP47_07890</name>
</gene>
<dbReference type="PRINTS" id="PR00413">
    <property type="entry name" value="HADHALOGNASE"/>
</dbReference>
<dbReference type="NCBIfam" id="TIGR01509">
    <property type="entry name" value="HAD-SF-IA-v3"/>
    <property type="match status" value="1"/>
</dbReference>
<dbReference type="EMBL" id="DSJL01000011">
    <property type="protein sequence ID" value="HEF65501.1"/>
    <property type="molecule type" value="Genomic_DNA"/>
</dbReference>
<dbReference type="SFLD" id="SFLDG01129">
    <property type="entry name" value="C1.5:_HAD__Beta-PGM__Phosphata"/>
    <property type="match status" value="1"/>
</dbReference>
<sequence>MRQDQRLAAIVFDLDGVLVDSESLQLAAWERYVARFGRALPTDLLPRLFGRRLIDAARIIVDTLGLPVDPLCAARERDELFLTSVPGNVQPMPGVLELIAELHTRAVPLGLATSGHRQYVALVLGELGLADVFAAVVTGDDVTHGKPAPDCYRLAAARLACPPERCIAIEDAPLGVMAARAAGLHCIAVPNAHTRELGGFDAADALLPSLDAVLPWLERNGWLG</sequence>
<protein>
    <submittedName>
        <fullName evidence="1">HAD family phosphatase</fullName>
    </submittedName>
</protein>
<dbReference type="SUPFAM" id="SSF56784">
    <property type="entry name" value="HAD-like"/>
    <property type="match status" value="1"/>
</dbReference>
<dbReference type="Gene3D" id="3.40.50.1000">
    <property type="entry name" value="HAD superfamily/HAD-like"/>
    <property type="match status" value="1"/>
</dbReference>
<dbReference type="AlphaFoldDB" id="A0A7C2B7H0"/>